<accession>M3J5L3</accession>
<dbReference type="OrthoDB" id="4096316at2759"/>
<dbReference type="OMA" id="NCWQILE"/>
<feature type="domain" description="Transcription regulator Rua1 C-terminal" evidence="2">
    <location>
        <begin position="385"/>
        <end position="512"/>
    </location>
</feature>
<dbReference type="InterPro" id="IPR028012">
    <property type="entry name" value="Rua1_C"/>
</dbReference>
<gene>
    <name evidence="3" type="ORF">G210_2330</name>
</gene>
<dbReference type="Proteomes" id="UP000011777">
    <property type="component" value="Unassembled WGS sequence"/>
</dbReference>
<name>M3J5L3_CANMX</name>
<dbReference type="Pfam" id="PF14616">
    <property type="entry name" value="Rua1_C"/>
    <property type="match status" value="1"/>
</dbReference>
<organism evidence="3 4">
    <name type="scientific">Candida maltosa (strain Xu316)</name>
    <name type="common">Yeast</name>
    <dbReference type="NCBI Taxonomy" id="1245528"/>
    <lineage>
        <taxon>Eukaryota</taxon>
        <taxon>Fungi</taxon>
        <taxon>Dikarya</taxon>
        <taxon>Ascomycota</taxon>
        <taxon>Saccharomycotina</taxon>
        <taxon>Pichiomycetes</taxon>
        <taxon>Debaryomycetaceae</taxon>
        <taxon>Candida/Lodderomyces clade</taxon>
        <taxon>Candida</taxon>
    </lineage>
</organism>
<dbReference type="EMBL" id="AOGT01001608">
    <property type="protein sequence ID" value="EMG47353.1"/>
    <property type="molecule type" value="Genomic_DNA"/>
</dbReference>
<feature type="region of interest" description="Disordered" evidence="1">
    <location>
        <begin position="54"/>
        <end position="74"/>
    </location>
</feature>
<feature type="region of interest" description="Disordered" evidence="1">
    <location>
        <begin position="266"/>
        <end position="292"/>
    </location>
</feature>
<evidence type="ECO:0000313" key="3">
    <source>
        <dbReference type="EMBL" id="EMG47353.1"/>
    </source>
</evidence>
<dbReference type="HOGENOM" id="CLU_034746_0_0_1"/>
<protein>
    <recommendedName>
        <fullName evidence="2">Transcription regulator Rua1 C-terminal domain-containing protein</fullName>
    </recommendedName>
</protein>
<comment type="caution">
    <text evidence="3">The sequence shown here is derived from an EMBL/GenBank/DDBJ whole genome shotgun (WGS) entry which is preliminary data.</text>
</comment>
<feature type="compositionally biased region" description="Low complexity" evidence="1">
    <location>
        <begin position="267"/>
        <end position="277"/>
    </location>
</feature>
<evidence type="ECO:0000256" key="1">
    <source>
        <dbReference type="SAM" id="MobiDB-lite"/>
    </source>
</evidence>
<feature type="compositionally biased region" description="Gly residues" evidence="1">
    <location>
        <begin position="59"/>
        <end position="72"/>
    </location>
</feature>
<keyword evidence="4" id="KW-1185">Reference proteome</keyword>
<reference evidence="3 4" key="1">
    <citation type="submission" date="2013-02" db="EMBL/GenBank/DDBJ databases">
        <title>Genome sequence of Candida maltosa Xu316, a potential industrial strain for xylitol and ethanol production.</title>
        <authorList>
            <person name="Yu J."/>
            <person name="Wang Q."/>
            <person name="Geng X."/>
            <person name="Bao W."/>
            <person name="He P."/>
            <person name="Cai J."/>
        </authorList>
    </citation>
    <scope>NUCLEOTIDE SEQUENCE [LARGE SCALE GENOMIC DNA]</scope>
    <source>
        <strain evidence="4">Xu316</strain>
    </source>
</reference>
<evidence type="ECO:0000313" key="4">
    <source>
        <dbReference type="Proteomes" id="UP000011777"/>
    </source>
</evidence>
<dbReference type="AlphaFoldDB" id="M3J5L3"/>
<proteinExistence type="predicted"/>
<dbReference type="eggNOG" id="ENOG502SZ9T">
    <property type="taxonomic scope" value="Eukaryota"/>
</dbReference>
<sequence length="547" mass="61605">MSYHPIENLYDIPLPEELYSQPNFGRSLLDIPYEYIGKSDNELIPTTNGVAVGSNNNNNGGGTSGSGGGGTSGIESAAFHEEILHLLYEYTENSVGPSSNNNNTGGTVSPRSYMNGYIKSLMDTSVPPPPTTVSNVALEPLDQDRELTHEEVFELFEQACKEIDELNGTTTSDIGIDVPNGISYNNCNLLPIIPQSQSQPSSQPHNHFHSLPQTQDETASYIQSDQHHDDFFNHSTKIQIPFLINQRSSSADSIQSQLSLNVPQLQTNSYSNSNTNSPADTKYPISRKRKQDNRTFYKNSRLDFSTLNIISKPDYIYSSQLSNPSSKIPDAHQCSLLSEKLIEPLYSSHTCKVQRTLYLRENMVEITDEQFKGEYEITANPNFKKTSYEAQYILTKLDSSGKPDNTTRAGLCPYCEEIEFFGLKNSSYGNHLAYKHGILTSGKSVPDPKFYGKYKFRKGEYDEPEKKKRKTNAHVLEREGVLCTNCWQILEVNCTSRSSVLGHYLRHYRDSHVGNKKELKTENSMFPPSCDPGYKYMVDSFVNQWRL</sequence>
<evidence type="ECO:0000259" key="2">
    <source>
        <dbReference type="Pfam" id="PF14616"/>
    </source>
</evidence>